<organism evidence="1">
    <name type="scientific">mine drainage metagenome</name>
    <dbReference type="NCBI Taxonomy" id="410659"/>
    <lineage>
        <taxon>unclassified sequences</taxon>
        <taxon>metagenomes</taxon>
        <taxon>ecological metagenomes</taxon>
    </lineage>
</organism>
<evidence type="ECO:0000313" key="1">
    <source>
        <dbReference type="EMBL" id="CBI08385.1"/>
    </source>
</evidence>
<proteinExistence type="predicted"/>
<dbReference type="EMBL" id="CABQ01000212">
    <property type="protein sequence ID" value="CBI08385.1"/>
    <property type="molecule type" value="Genomic_DNA"/>
</dbReference>
<name>E6QMB4_9ZZZZ</name>
<sequence>MIFLTEFSPCRLCQHAVDLLFNHFPRHIANNLISHLAALEEQKRWNSANPVTARRRAVLIHVHLGHLQATGIGLSQFVHDWTNHLARPTPDRPEIHQNRLLGLQDLLLKHCIAYFQNTSSRHNSPRFYCLKIV</sequence>
<protein>
    <submittedName>
        <fullName evidence="1">Uncharacterized protein</fullName>
    </submittedName>
</protein>
<reference evidence="1" key="1">
    <citation type="submission" date="2009-10" db="EMBL/GenBank/DDBJ databases">
        <title>Diversity of trophic interactions inside an arsenic-rich microbial ecosystem.</title>
        <authorList>
            <person name="Bertin P.N."/>
            <person name="Heinrich-Salmeron A."/>
            <person name="Pelletier E."/>
            <person name="Goulhen-Chollet F."/>
            <person name="Arsene-Ploetze F."/>
            <person name="Gallien S."/>
            <person name="Calteau A."/>
            <person name="Vallenet D."/>
            <person name="Casiot C."/>
            <person name="Chane-Woon-Ming B."/>
            <person name="Giloteaux L."/>
            <person name="Barakat M."/>
            <person name="Bonnefoy V."/>
            <person name="Bruneel O."/>
            <person name="Chandler M."/>
            <person name="Cleiss J."/>
            <person name="Duran R."/>
            <person name="Elbaz-Poulichet F."/>
            <person name="Fonknechten N."/>
            <person name="Lauga B."/>
            <person name="Mornico D."/>
            <person name="Ortet P."/>
            <person name="Schaeffer C."/>
            <person name="Siguier P."/>
            <person name="Alexander Thil Smith A."/>
            <person name="Van Dorsselaer A."/>
            <person name="Weissenbach J."/>
            <person name="Medigue C."/>
            <person name="Le Paslier D."/>
        </authorList>
    </citation>
    <scope>NUCLEOTIDE SEQUENCE</scope>
</reference>
<gene>
    <name evidence="1" type="ORF">CARN6_1845</name>
</gene>
<comment type="caution">
    <text evidence="1">The sequence shown here is derived from an EMBL/GenBank/DDBJ whole genome shotgun (WGS) entry which is preliminary data.</text>
</comment>
<accession>E6QMB4</accession>
<dbReference type="AlphaFoldDB" id="E6QMB4"/>